<feature type="region of interest" description="Disordered" evidence="2">
    <location>
        <begin position="760"/>
        <end position="808"/>
    </location>
</feature>
<dbReference type="EMBL" id="CP076676">
    <property type="protein sequence ID" value="UYO39628.1"/>
    <property type="molecule type" value="Genomic_DNA"/>
</dbReference>
<feature type="transmembrane region" description="Helical" evidence="3">
    <location>
        <begin position="71"/>
        <end position="89"/>
    </location>
</feature>
<evidence type="ECO:0000256" key="2">
    <source>
        <dbReference type="SAM" id="MobiDB-lite"/>
    </source>
</evidence>
<evidence type="ECO:0000313" key="5">
    <source>
        <dbReference type="Proteomes" id="UP001163166"/>
    </source>
</evidence>
<dbReference type="InterPro" id="IPR012683">
    <property type="entry name" value="CHP02302_TM"/>
</dbReference>
<evidence type="ECO:0000256" key="3">
    <source>
        <dbReference type="SAM" id="Phobius"/>
    </source>
</evidence>
<feature type="region of interest" description="Disordered" evidence="2">
    <location>
        <begin position="697"/>
        <end position="746"/>
    </location>
</feature>
<evidence type="ECO:0000256" key="1">
    <source>
        <dbReference type="SAM" id="Coils"/>
    </source>
</evidence>
<feature type="compositionally biased region" description="Polar residues" evidence="2">
    <location>
        <begin position="784"/>
        <end position="794"/>
    </location>
</feature>
<proteinExistence type="predicted"/>
<sequence length="853" mass="92659">MSGSIPDPSQAPHDEEAVARLHLDKAIGRATLAIAWERAWPHLARLMSVVGLFLALSWAGLWLVLPFSARIAGLVLLAALALGALIPAIRFRWPSRDEALARLDRNTGLKHRPATALGDTLASGDPVARALWQAQRDRTLATIRGLKPGLPSPRLPIHDPWGLRALVVILLVATFFAAGEERTPRVMAAFDWKGAMAPSTVRVDAWVTPPVYTNKPPIILTAASNKDLGTPGSGPLPVPVGSTLLVRSSGGDLDVAVSGGVVEVKPDSEAPKGTSERHFRITGDGTARVRAPSSEAPWSFTATPDKAPAIALAKEPQRQARGSLQLSYKLEDDYGVIEAEAQFAAAPPAKAPGTKPADAPRPLFEAPQFKLVLPNARTRAGVGQTVKDFSEDPYAGAEVTLTLTAKDEAGNQGHSEPFAMRLPERLFTKPLARALIERRRILALDANANSQVYAALDALLIAPEVFTPDAGQYLGLYTIADQLERARTDDALREVVSNLWSLAVLIEDGDASDAEKALRAAQDALKDALERGAPDDEIKQLTDKLRAALDAYMRQLAQQLRNNPQQLARPLDPNTKVMRQQDLENMLQRMERLSRSGDKEAAKQLLDQLAQMLENLQMAQPGQGGDSGDMEQALNELGDMIRKQQQLRDKTYKQGQDQRRDRMRGQDGEQNLGDLQQDQQNLHDRLRKLQQELAKRGLGQSPRGDKGEQGQQGQQGQQGEGGLDQADSAMGDAEGRLGDGNADGAVDSQGRALEALRQGAQKLAEAMQQGDGDGQGDGQGNRPGRQQSGANQTDPLGRPLRGRDLGDDLTVKIPGEIDVQRVRRILEELRRRLGDSGRPQIELDYIERLLKDY</sequence>
<keyword evidence="3" id="KW-0472">Membrane</keyword>
<reference evidence="4" key="1">
    <citation type="journal article" date="2022" name="Biol. Control">
        <title>In silico genomic analysis of Rhodopseudomonas palustris strains revealed potential biocontrol agents and crop yield enhancers.</title>
        <authorList>
            <person name="Surachat K."/>
            <person name="Kantachote D."/>
            <person name="Deachamag P."/>
            <person name="Wonglapsuwan M."/>
        </authorList>
    </citation>
    <scope>NUCLEOTIDE SEQUENCE</scope>
    <source>
        <strain evidence="4">TLS06</strain>
    </source>
</reference>
<organism evidence="4 5">
    <name type="scientific">Rhodopseudomonas palustris</name>
    <dbReference type="NCBI Taxonomy" id="1076"/>
    <lineage>
        <taxon>Bacteria</taxon>
        <taxon>Pseudomonadati</taxon>
        <taxon>Pseudomonadota</taxon>
        <taxon>Alphaproteobacteria</taxon>
        <taxon>Hyphomicrobiales</taxon>
        <taxon>Nitrobacteraceae</taxon>
        <taxon>Rhodopseudomonas</taxon>
    </lineage>
</organism>
<accession>A0AAX3DXT0</accession>
<protein>
    <submittedName>
        <fullName evidence="4">TIGR02302 family protein</fullName>
    </submittedName>
</protein>
<dbReference type="Pfam" id="PF13779">
    <property type="entry name" value="DUF4175"/>
    <property type="match status" value="1"/>
</dbReference>
<dbReference type="AlphaFoldDB" id="A0AAX3DXT0"/>
<keyword evidence="3" id="KW-1133">Transmembrane helix</keyword>
<name>A0AAX3DXT0_RHOPL</name>
<keyword evidence="3" id="KW-0812">Transmembrane</keyword>
<feature type="coiled-coil region" evidence="1">
    <location>
        <begin position="511"/>
        <end position="562"/>
    </location>
</feature>
<feature type="compositionally biased region" description="Basic and acidic residues" evidence="2">
    <location>
        <begin position="642"/>
        <end position="667"/>
    </location>
</feature>
<dbReference type="RefSeq" id="WP_264074907.1">
    <property type="nucleotide sequence ID" value="NZ_CP076676.1"/>
</dbReference>
<keyword evidence="1" id="KW-0175">Coiled coil</keyword>
<evidence type="ECO:0000313" key="4">
    <source>
        <dbReference type="EMBL" id="UYO39628.1"/>
    </source>
</evidence>
<feature type="region of interest" description="Disordered" evidence="2">
    <location>
        <begin position="642"/>
        <end position="672"/>
    </location>
</feature>
<feature type="compositionally biased region" description="Gly residues" evidence="2">
    <location>
        <begin position="771"/>
        <end position="781"/>
    </location>
</feature>
<gene>
    <name evidence="4" type="ORF">KQX62_23525</name>
</gene>
<dbReference type="Proteomes" id="UP001163166">
    <property type="component" value="Chromosome"/>
</dbReference>
<dbReference type="NCBIfam" id="TIGR02302">
    <property type="entry name" value="aProt_lowcomp"/>
    <property type="match status" value="1"/>
</dbReference>
<feature type="transmembrane region" description="Helical" evidence="3">
    <location>
        <begin position="46"/>
        <end position="65"/>
    </location>
</feature>